<name>A0AB38YCW7_9GAMM</name>
<organism evidence="1">
    <name type="scientific">Salinispirillum sp. LH 10-3-1</name>
    <dbReference type="NCBI Taxonomy" id="2952525"/>
    <lineage>
        <taxon>Bacteria</taxon>
        <taxon>Pseudomonadati</taxon>
        <taxon>Pseudomonadota</taxon>
        <taxon>Gammaproteobacteria</taxon>
        <taxon>Oceanospirillales</taxon>
        <taxon>Saccharospirillaceae</taxon>
        <taxon>Salinispirillum</taxon>
    </lineage>
</organism>
<accession>A0AB38YCW7</accession>
<dbReference type="PANTHER" id="PTHR39338">
    <property type="entry name" value="BLL5662 PROTEIN-RELATED"/>
    <property type="match status" value="1"/>
</dbReference>
<dbReference type="InterPro" id="IPR008912">
    <property type="entry name" value="Uncharacterised_CoxE"/>
</dbReference>
<dbReference type="RefSeq" id="WP_304994475.1">
    <property type="nucleotide sequence ID" value="NZ_CP101717.1"/>
</dbReference>
<proteinExistence type="predicted"/>
<sequence>MLIRFFLTCRHYGLPITVKELLVLLQGLQAGLAFADMDDFYRLSRMIMVKDESHFDRFDKAFAAFYEGLEDMPDPFAGKAIPPEWLDAEFYKHLSEEEKAAIEALGGLDELLKTLQERLNEQEGMHRGGNKWIGTGGTSPFGHAGYNPNGVRVGGESRHRRAAKVWEQRQYKNLDDHVELGTRNLKMALRKLRQFARTGSAEELNMDDTIRSTAHNGGMLDIRMQPERHNAVKVLLLLDVGGSMDDHVKVCEELFSACRSEFKHLKSFYFHNFTYDAVWTDNLLRRHQQMSLFDLLHTYGKDYKVIVVGDASMSPYEIAAPYGSIDFMNEEPGAVWFRRLSEHFKDLVWLNPVPEEHWSFTHSISMVQELVEDRMYPLTVDGLGRAIKALV</sequence>
<gene>
    <name evidence="1" type="ORF">NFC81_10700</name>
</gene>
<dbReference type="Pfam" id="PF05762">
    <property type="entry name" value="VWA_CoxE"/>
    <property type="match status" value="1"/>
</dbReference>
<evidence type="ECO:0000313" key="1">
    <source>
        <dbReference type="EMBL" id="WLD57187.1"/>
    </source>
</evidence>
<reference evidence="1" key="1">
    <citation type="submission" date="2022-07" db="EMBL/GenBank/DDBJ databases">
        <title>Complete genome sequence of Salinispirillum sp. LH10-3-1 capable of multiple carbohydrate inversion isolated from a soda lake.</title>
        <authorList>
            <person name="Liu J."/>
            <person name="Zhai Y."/>
            <person name="Zhang H."/>
            <person name="Yang H."/>
            <person name="Qu J."/>
            <person name="Li J."/>
        </authorList>
    </citation>
    <scope>NUCLEOTIDE SEQUENCE</scope>
    <source>
        <strain evidence="1">LH 10-3-1</strain>
    </source>
</reference>
<dbReference type="PANTHER" id="PTHR39338:SF7">
    <property type="entry name" value="BLL6692 PROTEIN"/>
    <property type="match status" value="1"/>
</dbReference>
<dbReference type="AlphaFoldDB" id="A0AB38YCW7"/>
<protein>
    <submittedName>
        <fullName evidence="1">VWA domain-containing protein</fullName>
    </submittedName>
</protein>
<dbReference type="EMBL" id="CP101717">
    <property type="protein sequence ID" value="WLD57187.1"/>
    <property type="molecule type" value="Genomic_DNA"/>
</dbReference>